<proteinExistence type="predicted"/>
<sequence length="122" mass="14011">MEAIFFGLFRYRQVFKELQIKAILIRSDSSTAVQDFGKQKKAGAFSRLSIQGDYSIKKEIFKNLCLAKQIAPTLDLFATGENKLVDRIVAKGEDEKEANQLNAFSRPWKEVIFWIHSLILKI</sequence>
<gene>
    <name evidence="1" type="ORF">EZS28_001690</name>
</gene>
<dbReference type="Proteomes" id="UP000324800">
    <property type="component" value="Unassembled WGS sequence"/>
</dbReference>
<organism evidence="1 2">
    <name type="scientific">Streblomastix strix</name>
    <dbReference type="NCBI Taxonomy" id="222440"/>
    <lineage>
        <taxon>Eukaryota</taxon>
        <taxon>Metamonada</taxon>
        <taxon>Preaxostyla</taxon>
        <taxon>Oxymonadida</taxon>
        <taxon>Streblomastigidae</taxon>
        <taxon>Streblomastix</taxon>
    </lineage>
</organism>
<protein>
    <submittedName>
        <fullName evidence="1">Uncharacterized protein</fullName>
    </submittedName>
</protein>
<name>A0A5J4X6F1_9EUKA</name>
<evidence type="ECO:0000313" key="1">
    <source>
        <dbReference type="EMBL" id="KAA6402780.1"/>
    </source>
</evidence>
<dbReference type="AlphaFoldDB" id="A0A5J4X6F1"/>
<dbReference type="EMBL" id="SNRW01000186">
    <property type="protein sequence ID" value="KAA6402780.1"/>
    <property type="molecule type" value="Genomic_DNA"/>
</dbReference>
<comment type="caution">
    <text evidence="1">The sequence shown here is derived from an EMBL/GenBank/DDBJ whole genome shotgun (WGS) entry which is preliminary data.</text>
</comment>
<accession>A0A5J4X6F1</accession>
<evidence type="ECO:0000313" key="2">
    <source>
        <dbReference type="Proteomes" id="UP000324800"/>
    </source>
</evidence>
<reference evidence="1 2" key="1">
    <citation type="submission" date="2019-03" db="EMBL/GenBank/DDBJ databases">
        <title>Single cell metagenomics reveals metabolic interactions within the superorganism composed of flagellate Streblomastix strix and complex community of Bacteroidetes bacteria on its surface.</title>
        <authorList>
            <person name="Treitli S.C."/>
            <person name="Kolisko M."/>
            <person name="Husnik F."/>
            <person name="Keeling P."/>
            <person name="Hampl V."/>
        </authorList>
    </citation>
    <scope>NUCLEOTIDE SEQUENCE [LARGE SCALE GENOMIC DNA]</scope>
    <source>
        <strain evidence="1">ST1C</strain>
    </source>
</reference>